<keyword evidence="6 10" id="KW-0472">Membrane</keyword>
<evidence type="ECO:0000313" key="12">
    <source>
        <dbReference type="EMBL" id="KDR22469.1"/>
    </source>
</evidence>
<evidence type="ECO:0000256" key="10">
    <source>
        <dbReference type="SAM" id="Phobius"/>
    </source>
</evidence>
<feature type="transmembrane region" description="Helical" evidence="10">
    <location>
        <begin position="102"/>
        <end position="121"/>
    </location>
</feature>
<dbReference type="GO" id="GO:0022841">
    <property type="term" value="F:potassium ion leak channel activity"/>
    <property type="evidence" value="ECO:0007669"/>
    <property type="project" value="TreeGrafter"/>
</dbReference>
<evidence type="ECO:0000256" key="9">
    <source>
        <dbReference type="SAM" id="MobiDB-lite"/>
    </source>
</evidence>
<keyword evidence="4 10" id="KW-1133">Transmembrane helix</keyword>
<accession>A0A067RRR2</accession>
<keyword evidence="5 8" id="KW-0406">Ion transport</keyword>
<evidence type="ECO:0000256" key="4">
    <source>
        <dbReference type="ARBA" id="ARBA00022989"/>
    </source>
</evidence>
<dbReference type="EMBL" id="KK852506">
    <property type="protein sequence ID" value="KDR22469.1"/>
    <property type="molecule type" value="Genomic_DNA"/>
</dbReference>
<evidence type="ECO:0000256" key="1">
    <source>
        <dbReference type="ARBA" id="ARBA00004141"/>
    </source>
</evidence>
<proteinExistence type="inferred from homology"/>
<evidence type="ECO:0000256" key="3">
    <source>
        <dbReference type="ARBA" id="ARBA00022692"/>
    </source>
</evidence>
<dbReference type="InParanoid" id="A0A067RRR2"/>
<dbReference type="STRING" id="136037.A0A067RRR2"/>
<reference evidence="12 13" key="1">
    <citation type="journal article" date="2014" name="Nat. Commun.">
        <title>Molecular traces of alternative social organization in a termite genome.</title>
        <authorList>
            <person name="Terrapon N."/>
            <person name="Li C."/>
            <person name="Robertson H.M."/>
            <person name="Ji L."/>
            <person name="Meng X."/>
            <person name="Booth W."/>
            <person name="Chen Z."/>
            <person name="Childers C.P."/>
            <person name="Glastad K.M."/>
            <person name="Gokhale K."/>
            <person name="Gowin J."/>
            <person name="Gronenberg W."/>
            <person name="Hermansen R.A."/>
            <person name="Hu H."/>
            <person name="Hunt B.G."/>
            <person name="Huylmans A.K."/>
            <person name="Khalil S.M."/>
            <person name="Mitchell R.D."/>
            <person name="Munoz-Torres M.C."/>
            <person name="Mustard J.A."/>
            <person name="Pan H."/>
            <person name="Reese J.T."/>
            <person name="Scharf M.E."/>
            <person name="Sun F."/>
            <person name="Vogel H."/>
            <person name="Xiao J."/>
            <person name="Yang W."/>
            <person name="Yang Z."/>
            <person name="Yang Z."/>
            <person name="Zhou J."/>
            <person name="Zhu J."/>
            <person name="Brent C.S."/>
            <person name="Elsik C.G."/>
            <person name="Goodisman M.A."/>
            <person name="Liberles D.A."/>
            <person name="Roe R.M."/>
            <person name="Vargo E.L."/>
            <person name="Vilcinskas A."/>
            <person name="Wang J."/>
            <person name="Bornberg-Bauer E."/>
            <person name="Korb J."/>
            <person name="Zhang G."/>
            <person name="Liebig J."/>
        </authorList>
    </citation>
    <scope>NUCLEOTIDE SEQUENCE [LARGE SCALE GENOMIC DNA]</scope>
    <source>
        <tissue evidence="12">Whole organism</tissue>
    </source>
</reference>
<keyword evidence="7 8" id="KW-0407">Ion channel</keyword>
<protein>
    <submittedName>
        <fullName evidence="12">Open rectifier potassium channel protein 1</fullName>
    </submittedName>
</protein>
<evidence type="ECO:0000259" key="11">
    <source>
        <dbReference type="Pfam" id="PF07885"/>
    </source>
</evidence>
<dbReference type="GO" id="GO:0005886">
    <property type="term" value="C:plasma membrane"/>
    <property type="evidence" value="ECO:0007669"/>
    <property type="project" value="TreeGrafter"/>
</dbReference>
<evidence type="ECO:0000256" key="7">
    <source>
        <dbReference type="ARBA" id="ARBA00023303"/>
    </source>
</evidence>
<dbReference type="OMA" id="ISDYCGK"/>
<feature type="transmembrane region" description="Helical" evidence="10">
    <location>
        <begin position="211"/>
        <end position="228"/>
    </location>
</feature>
<dbReference type="GO" id="GO:0030322">
    <property type="term" value="P:stabilization of membrane potential"/>
    <property type="evidence" value="ECO:0007669"/>
    <property type="project" value="TreeGrafter"/>
</dbReference>
<feature type="transmembrane region" description="Helical" evidence="10">
    <location>
        <begin position="248"/>
        <end position="270"/>
    </location>
</feature>
<dbReference type="InterPro" id="IPR013099">
    <property type="entry name" value="K_chnl_dom"/>
</dbReference>
<dbReference type="SUPFAM" id="SSF81324">
    <property type="entry name" value="Voltage-gated potassium channels"/>
    <property type="match status" value="2"/>
</dbReference>
<feature type="domain" description="Potassium channel" evidence="11">
    <location>
        <begin position="181"/>
        <end position="271"/>
    </location>
</feature>
<dbReference type="Gene3D" id="1.10.287.70">
    <property type="match status" value="1"/>
</dbReference>
<dbReference type="PANTHER" id="PTHR11003">
    <property type="entry name" value="POTASSIUM CHANNEL, SUBFAMILY K"/>
    <property type="match status" value="1"/>
</dbReference>
<comment type="subcellular location">
    <subcellularLocation>
        <location evidence="1">Membrane</location>
        <topology evidence="1">Multi-pass membrane protein</topology>
    </subcellularLocation>
</comment>
<evidence type="ECO:0000256" key="6">
    <source>
        <dbReference type="ARBA" id="ARBA00023136"/>
    </source>
</evidence>
<keyword evidence="3 8" id="KW-0812">Transmembrane</keyword>
<dbReference type="Proteomes" id="UP000027135">
    <property type="component" value="Unassembled WGS sequence"/>
</dbReference>
<dbReference type="PRINTS" id="PR01333">
    <property type="entry name" value="2POREKCHANEL"/>
</dbReference>
<dbReference type="GO" id="GO:0015271">
    <property type="term" value="F:outward rectifier potassium channel activity"/>
    <property type="evidence" value="ECO:0007669"/>
    <property type="project" value="TreeGrafter"/>
</dbReference>
<comment type="similarity">
    <text evidence="8">Belongs to the two pore domain potassium channel (TC 1.A.1.8) family.</text>
</comment>
<organism evidence="12 13">
    <name type="scientific">Zootermopsis nevadensis</name>
    <name type="common">Dampwood termite</name>
    <dbReference type="NCBI Taxonomy" id="136037"/>
    <lineage>
        <taxon>Eukaryota</taxon>
        <taxon>Metazoa</taxon>
        <taxon>Ecdysozoa</taxon>
        <taxon>Arthropoda</taxon>
        <taxon>Hexapoda</taxon>
        <taxon>Insecta</taxon>
        <taxon>Pterygota</taxon>
        <taxon>Neoptera</taxon>
        <taxon>Polyneoptera</taxon>
        <taxon>Dictyoptera</taxon>
        <taxon>Blattodea</taxon>
        <taxon>Blattoidea</taxon>
        <taxon>Termitoidae</taxon>
        <taxon>Termopsidae</taxon>
        <taxon>Zootermopsis</taxon>
    </lineage>
</organism>
<feature type="transmembrane region" description="Helical" evidence="10">
    <location>
        <begin position="133"/>
        <end position="160"/>
    </location>
</feature>
<evidence type="ECO:0000256" key="5">
    <source>
        <dbReference type="ARBA" id="ARBA00023065"/>
    </source>
</evidence>
<gene>
    <name evidence="12" type="ORF">L798_02266</name>
</gene>
<dbReference type="eggNOG" id="KOG1418">
    <property type="taxonomic scope" value="Eukaryota"/>
</dbReference>
<feature type="region of interest" description="Disordered" evidence="9">
    <location>
        <begin position="653"/>
        <end position="710"/>
    </location>
</feature>
<evidence type="ECO:0000313" key="13">
    <source>
        <dbReference type="Proteomes" id="UP000027135"/>
    </source>
</evidence>
<evidence type="ECO:0000256" key="8">
    <source>
        <dbReference type="RuleBase" id="RU003857"/>
    </source>
</evidence>
<feature type="transmembrane region" description="Helical" evidence="10">
    <location>
        <begin position="180"/>
        <end position="199"/>
    </location>
</feature>
<feature type="compositionally biased region" description="Polar residues" evidence="9">
    <location>
        <begin position="673"/>
        <end position="686"/>
    </location>
</feature>
<keyword evidence="2 8" id="KW-0813">Transport</keyword>
<dbReference type="Pfam" id="PF07885">
    <property type="entry name" value="Ion_trans_2"/>
    <property type="match status" value="2"/>
</dbReference>
<name>A0A067RRR2_ZOONE</name>
<keyword evidence="13" id="KW-1185">Reference proteome</keyword>
<dbReference type="PANTHER" id="PTHR11003:SF352">
    <property type="entry name" value="BCDNA.GH04802-RELATED"/>
    <property type="match status" value="1"/>
</dbReference>
<feature type="region of interest" description="Disordered" evidence="9">
    <location>
        <begin position="558"/>
        <end position="582"/>
    </location>
</feature>
<dbReference type="AlphaFoldDB" id="A0A067RRR2"/>
<dbReference type="OrthoDB" id="297496at2759"/>
<evidence type="ECO:0000256" key="2">
    <source>
        <dbReference type="ARBA" id="ARBA00022448"/>
    </source>
</evidence>
<dbReference type="InterPro" id="IPR003280">
    <property type="entry name" value="2pore_dom_K_chnl"/>
</dbReference>
<sequence length="740" mass="82949">MPSVKMMSKKQWLALLTLFILYLLLGAALFHHIESNLEVERRVTERKERLEIQALLTTNYAVDSDSSQAHILQKLSEYCGRPMLVPHNSSDVEDFEPFLWDFYNSVFFVLTVVSTIGYGNLVPSSSLGRLLMIGYALIGIPINGILLATLAEFFSTALVRVHMRYKTKPFETRAGMVADIILYLIPGFVIFIFLPTGVFMHFEGWTFVESLYYAFVTLSTIGFGDFVAGQTDKHRDSEALYLLYKVMLLVWIVFGLGYLVMILGFITSAMQSKKMARIERKLANNIKQTHSKLWNTFTRDVSYLRRVLNEMYVMTLKPVYKDEEEAGYTIRTRSSSEPMLYDLSSQDDELAPWCGVWRRRANSETAAAAPRLQRVLSESDLGRIDRDATFKSAAALMQPGELLAHVVNALGEEEQGIQGFSDAEILASEEPYTTWNIGGDPIPKQRGRAASEVRIPMREQQDDAEWTWSGDEPSRRVHELFRAGHKGLVPPDHTTRRPSIFQLAAARIKQPLKKRHKAKSIGDLFRAPECPYVSHSNMHPALEETSLADFLRAVSSLQSRVAKPPDTAPPRRKAGTAGLTPPGSLVSLFTPLSTERRMSLRPAPVTRLNNAASRRASLASLFTPPAMNRRMSLHPATSSWLNHATSRRASLALPPTTPAMNRRMSLRPAPASRLNNVSSRRASLHPSTRRFSVRPATSTLPPSSSPPAGPVIQLMAPHLFSRQTSEPKYGNRVSSMTDQK</sequence>
<feature type="domain" description="Potassium channel" evidence="11">
    <location>
        <begin position="94"/>
        <end position="155"/>
    </location>
</feature>